<accession>A0ABV9Y856</accession>
<dbReference type="RefSeq" id="WP_344036045.1">
    <property type="nucleotide sequence ID" value="NZ_BAAAKE010000004.1"/>
</dbReference>
<feature type="transmembrane region" description="Helical" evidence="2">
    <location>
        <begin position="67"/>
        <end position="88"/>
    </location>
</feature>
<evidence type="ECO:0000313" key="4">
    <source>
        <dbReference type="Proteomes" id="UP001595833"/>
    </source>
</evidence>
<evidence type="ECO:0000256" key="2">
    <source>
        <dbReference type="SAM" id="Phobius"/>
    </source>
</evidence>
<reference evidence="4" key="1">
    <citation type="journal article" date="2019" name="Int. J. Syst. Evol. Microbiol.">
        <title>The Global Catalogue of Microorganisms (GCM) 10K type strain sequencing project: providing services to taxonomists for standard genome sequencing and annotation.</title>
        <authorList>
            <consortium name="The Broad Institute Genomics Platform"/>
            <consortium name="The Broad Institute Genome Sequencing Center for Infectious Disease"/>
            <person name="Wu L."/>
            <person name="Ma J."/>
        </authorList>
    </citation>
    <scope>NUCLEOTIDE SEQUENCE [LARGE SCALE GENOMIC DNA]</scope>
    <source>
        <strain evidence="4">KCTC 12848</strain>
    </source>
</reference>
<gene>
    <name evidence="3" type="ORF">ACFPFM_28905</name>
</gene>
<organism evidence="3 4">
    <name type="scientific">Saccharothrix xinjiangensis</name>
    <dbReference type="NCBI Taxonomy" id="204798"/>
    <lineage>
        <taxon>Bacteria</taxon>
        <taxon>Bacillati</taxon>
        <taxon>Actinomycetota</taxon>
        <taxon>Actinomycetes</taxon>
        <taxon>Pseudonocardiales</taxon>
        <taxon>Pseudonocardiaceae</taxon>
        <taxon>Saccharothrix</taxon>
    </lineage>
</organism>
<name>A0ABV9Y856_9PSEU</name>
<comment type="caution">
    <text evidence="3">The sequence shown here is derived from an EMBL/GenBank/DDBJ whole genome shotgun (WGS) entry which is preliminary data.</text>
</comment>
<feature type="region of interest" description="Disordered" evidence="1">
    <location>
        <begin position="89"/>
        <end position="108"/>
    </location>
</feature>
<keyword evidence="2" id="KW-0812">Transmembrane</keyword>
<sequence>MQRPTTSGHRHDRAGSVSVAELIRQQPTPLRLRSRERTAAHQLVRDLLAEQAPTPPERRPPRRAAKLAGVTTGVVVLLATVVAASVLAGRRDAGPPPPSVEAPPRLDGVSALRPDLLSAELGGEPGAQPGGGLVDPPAVEQAIAPPAADVRVGDGVVVPVEPRHGPRPRVDVVRRFYELLPSRPAEAARLLSPEPAGEEAREFAAAWGRVQAITIESTTLQAGGAVLAVVSMQERTGGWMRVEQLFRLSDTTVPRIVGTEVLSAQRS</sequence>
<keyword evidence="4" id="KW-1185">Reference proteome</keyword>
<keyword evidence="2" id="KW-1133">Transmembrane helix</keyword>
<evidence type="ECO:0000256" key="1">
    <source>
        <dbReference type="SAM" id="MobiDB-lite"/>
    </source>
</evidence>
<dbReference type="Proteomes" id="UP001595833">
    <property type="component" value="Unassembled WGS sequence"/>
</dbReference>
<keyword evidence="2" id="KW-0472">Membrane</keyword>
<evidence type="ECO:0000313" key="3">
    <source>
        <dbReference type="EMBL" id="MFC5057752.1"/>
    </source>
</evidence>
<protein>
    <submittedName>
        <fullName evidence="3">Uncharacterized protein</fullName>
    </submittedName>
</protein>
<feature type="region of interest" description="Disordered" evidence="1">
    <location>
        <begin position="1"/>
        <end position="38"/>
    </location>
</feature>
<dbReference type="EMBL" id="JBHSJB010000028">
    <property type="protein sequence ID" value="MFC5057752.1"/>
    <property type="molecule type" value="Genomic_DNA"/>
</dbReference>
<proteinExistence type="predicted"/>